<name>R0J483_EXST2</name>
<sequence length="116" mass="13480">MSSPTPGSPKAILNEDALRKNGIWFESNIKDSPKLPSWLESVRQILTCRRTKLPFDAKDDFDIDHSEMDRSEIDSKCGWDLRPKDHDFENKKQRRKSCSKNDAESQRRMSLAGKER</sequence>
<organism evidence="2 3">
    <name type="scientific">Exserohilum turcicum (strain 28A)</name>
    <name type="common">Northern leaf blight fungus</name>
    <name type="synonym">Setosphaeria turcica</name>
    <dbReference type="NCBI Taxonomy" id="671987"/>
    <lineage>
        <taxon>Eukaryota</taxon>
        <taxon>Fungi</taxon>
        <taxon>Dikarya</taxon>
        <taxon>Ascomycota</taxon>
        <taxon>Pezizomycotina</taxon>
        <taxon>Dothideomycetes</taxon>
        <taxon>Pleosporomycetidae</taxon>
        <taxon>Pleosporales</taxon>
        <taxon>Pleosporineae</taxon>
        <taxon>Pleosporaceae</taxon>
        <taxon>Exserohilum</taxon>
    </lineage>
</organism>
<dbReference type="HOGENOM" id="CLU_2098340_0_0_1"/>
<dbReference type="AlphaFoldDB" id="R0J483"/>
<reference evidence="2 3" key="1">
    <citation type="journal article" date="2012" name="PLoS Pathog.">
        <title>Diverse lifestyles and strategies of plant pathogenesis encoded in the genomes of eighteen Dothideomycetes fungi.</title>
        <authorList>
            <person name="Ohm R.A."/>
            <person name="Feau N."/>
            <person name="Henrissat B."/>
            <person name="Schoch C.L."/>
            <person name="Horwitz B.A."/>
            <person name="Barry K.W."/>
            <person name="Condon B.J."/>
            <person name="Copeland A.C."/>
            <person name="Dhillon B."/>
            <person name="Glaser F."/>
            <person name="Hesse C.N."/>
            <person name="Kosti I."/>
            <person name="LaButti K."/>
            <person name="Lindquist E.A."/>
            <person name="Lucas S."/>
            <person name="Salamov A.A."/>
            <person name="Bradshaw R.E."/>
            <person name="Ciuffetti L."/>
            <person name="Hamelin R.C."/>
            <person name="Kema G.H.J."/>
            <person name="Lawrence C."/>
            <person name="Scott J.A."/>
            <person name="Spatafora J.W."/>
            <person name="Turgeon B.G."/>
            <person name="de Wit P.J.G.M."/>
            <person name="Zhong S."/>
            <person name="Goodwin S.B."/>
            <person name="Grigoriev I.V."/>
        </authorList>
    </citation>
    <scope>NUCLEOTIDE SEQUENCE [LARGE SCALE GENOMIC DNA]</scope>
    <source>
        <strain evidence="3">28A</strain>
    </source>
</reference>
<dbReference type="RefSeq" id="XP_008020213.1">
    <property type="nucleotide sequence ID" value="XM_008022022.1"/>
</dbReference>
<dbReference type="EMBL" id="KB908481">
    <property type="protein sequence ID" value="EOA91750.1"/>
    <property type="molecule type" value="Genomic_DNA"/>
</dbReference>
<dbReference type="Proteomes" id="UP000016935">
    <property type="component" value="Unassembled WGS sequence"/>
</dbReference>
<gene>
    <name evidence="2" type="ORF">SETTUDRAFT_30262</name>
</gene>
<feature type="region of interest" description="Disordered" evidence="1">
    <location>
        <begin position="82"/>
        <end position="116"/>
    </location>
</feature>
<evidence type="ECO:0000256" key="1">
    <source>
        <dbReference type="SAM" id="MobiDB-lite"/>
    </source>
</evidence>
<protein>
    <submittedName>
        <fullName evidence="2">Uncharacterized protein</fullName>
    </submittedName>
</protein>
<proteinExistence type="predicted"/>
<dbReference type="GeneID" id="19403421"/>
<feature type="compositionally biased region" description="Basic and acidic residues" evidence="1">
    <location>
        <begin position="99"/>
        <end position="116"/>
    </location>
</feature>
<dbReference type="STRING" id="671987.R0J483"/>
<evidence type="ECO:0000313" key="2">
    <source>
        <dbReference type="EMBL" id="EOA91750.1"/>
    </source>
</evidence>
<keyword evidence="3" id="KW-1185">Reference proteome</keyword>
<evidence type="ECO:0000313" key="3">
    <source>
        <dbReference type="Proteomes" id="UP000016935"/>
    </source>
</evidence>
<reference evidence="2 3" key="2">
    <citation type="journal article" date="2013" name="PLoS Genet.">
        <title>Comparative genome structure, secondary metabolite, and effector coding capacity across Cochliobolus pathogens.</title>
        <authorList>
            <person name="Condon B.J."/>
            <person name="Leng Y."/>
            <person name="Wu D."/>
            <person name="Bushley K.E."/>
            <person name="Ohm R.A."/>
            <person name="Otillar R."/>
            <person name="Martin J."/>
            <person name="Schackwitz W."/>
            <person name="Grimwood J."/>
            <person name="MohdZainudin N."/>
            <person name="Xue C."/>
            <person name="Wang R."/>
            <person name="Manning V.A."/>
            <person name="Dhillon B."/>
            <person name="Tu Z.J."/>
            <person name="Steffenson B.J."/>
            <person name="Salamov A."/>
            <person name="Sun H."/>
            <person name="Lowry S."/>
            <person name="LaButti K."/>
            <person name="Han J."/>
            <person name="Copeland A."/>
            <person name="Lindquist E."/>
            <person name="Barry K."/>
            <person name="Schmutz J."/>
            <person name="Baker S.E."/>
            <person name="Ciuffetti L.M."/>
            <person name="Grigoriev I.V."/>
            <person name="Zhong S."/>
            <person name="Turgeon B.G."/>
        </authorList>
    </citation>
    <scope>NUCLEOTIDE SEQUENCE [LARGE SCALE GENOMIC DNA]</scope>
    <source>
        <strain evidence="3">28A</strain>
    </source>
</reference>
<feature type="compositionally biased region" description="Basic and acidic residues" evidence="1">
    <location>
        <begin position="82"/>
        <end position="91"/>
    </location>
</feature>
<accession>R0J483</accession>